<comment type="caution">
    <text evidence="3">The sequence shown here is derived from an EMBL/GenBank/DDBJ whole genome shotgun (WGS) entry which is preliminary data.</text>
</comment>
<dbReference type="CDD" id="cd03784">
    <property type="entry name" value="GT1_Gtf-like"/>
    <property type="match status" value="1"/>
</dbReference>
<organism evidence="3 4">
    <name type="scientific">Chryseosolibacter histidini</name>
    <dbReference type="NCBI Taxonomy" id="2782349"/>
    <lineage>
        <taxon>Bacteria</taxon>
        <taxon>Pseudomonadati</taxon>
        <taxon>Bacteroidota</taxon>
        <taxon>Cytophagia</taxon>
        <taxon>Cytophagales</taxon>
        <taxon>Chryseotaleaceae</taxon>
        <taxon>Chryseosolibacter</taxon>
    </lineage>
</organism>
<keyword evidence="2" id="KW-0808">Transferase</keyword>
<evidence type="ECO:0000313" key="4">
    <source>
        <dbReference type="Proteomes" id="UP001319200"/>
    </source>
</evidence>
<dbReference type="AlphaFoldDB" id="A0AAP2GPI4"/>
<sequence>MSHFNACFRMARLLEENYEVTFAGFGFFQSHVKAQGFPFYPLKTVPFGLGFEHWVNTTLEKKKNAYWHSLKDRWSDRLFHLRDAELRQMLTTLRPDYLLIDAWQSTDFIVLYPYLRTHGIKAAFVQTMLSSTLDKGVPPLNSLAPPQASRKAHWQFHADQSMWTLLQKLKFIGKDNTAQINYGIKKNKIPRRYLSKKKSLLSPAFNDIDEFILAPIEMDFPGRPLLPHQHPIGFMIDAQRTDAVSKSFREIETLLSTSTQPVLYCSFGSLAYEHTGPIITFLEKLIAVAKAKAYVLLIASPIRAVRDNFKTLPPNVVIADSVPQLDVLSRASVFITHGGFNSIKESIDATVPMLVYPVYKHTDQRGNAARVLYHGLGLIGNLQRDTEAQIEEKLQELITNSAYKEKTAQLKRSGSGYPDSLFLELFNIIRPLA</sequence>
<dbReference type="PANTHER" id="PTHR48043">
    <property type="entry name" value="EG:EG0003.4 PROTEIN-RELATED"/>
    <property type="match status" value="1"/>
</dbReference>
<proteinExistence type="predicted"/>
<dbReference type="GO" id="GO:0008194">
    <property type="term" value="F:UDP-glycosyltransferase activity"/>
    <property type="evidence" value="ECO:0007669"/>
    <property type="project" value="InterPro"/>
</dbReference>
<keyword evidence="1" id="KW-0328">Glycosyltransferase</keyword>
<keyword evidence="4" id="KW-1185">Reference proteome</keyword>
<evidence type="ECO:0000256" key="2">
    <source>
        <dbReference type="ARBA" id="ARBA00022679"/>
    </source>
</evidence>
<dbReference type="PANTHER" id="PTHR48043:SF145">
    <property type="entry name" value="FI06409P-RELATED"/>
    <property type="match status" value="1"/>
</dbReference>
<dbReference type="SUPFAM" id="SSF53756">
    <property type="entry name" value="UDP-Glycosyltransferase/glycogen phosphorylase"/>
    <property type="match status" value="1"/>
</dbReference>
<gene>
    <name evidence="3" type="ORF">KK083_19840</name>
</gene>
<accession>A0AAP2GPI4</accession>
<dbReference type="RefSeq" id="WP_254166765.1">
    <property type="nucleotide sequence ID" value="NZ_JAHESF010000021.1"/>
</dbReference>
<name>A0AAP2GPI4_9BACT</name>
<evidence type="ECO:0000256" key="1">
    <source>
        <dbReference type="ARBA" id="ARBA00022676"/>
    </source>
</evidence>
<dbReference type="Pfam" id="PF00201">
    <property type="entry name" value="UDPGT"/>
    <property type="match status" value="1"/>
</dbReference>
<protein>
    <submittedName>
        <fullName evidence="3">Glycosyltransferase</fullName>
    </submittedName>
</protein>
<dbReference type="InterPro" id="IPR050271">
    <property type="entry name" value="UDP-glycosyltransferase"/>
</dbReference>
<dbReference type="Gene3D" id="3.40.50.2000">
    <property type="entry name" value="Glycogen Phosphorylase B"/>
    <property type="match status" value="2"/>
</dbReference>
<dbReference type="EMBL" id="JAHESF010000021">
    <property type="protein sequence ID" value="MBT1699158.1"/>
    <property type="molecule type" value="Genomic_DNA"/>
</dbReference>
<reference evidence="3 4" key="1">
    <citation type="submission" date="2021-05" db="EMBL/GenBank/DDBJ databases">
        <title>A Polyphasic approach of four new species of the genus Ohtaekwangia: Ohtaekwangia histidinii sp. nov., Ohtaekwangia cretensis sp. nov., Ohtaekwangia indiensis sp. nov., Ohtaekwangia reichenbachii sp. nov. from diverse environment.</title>
        <authorList>
            <person name="Octaviana S."/>
        </authorList>
    </citation>
    <scope>NUCLEOTIDE SEQUENCE [LARGE SCALE GENOMIC DNA]</scope>
    <source>
        <strain evidence="3 4">PWU4</strain>
    </source>
</reference>
<dbReference type="Proteomes" id="UP001319200">
    <property type="component" value="Unassembled WGS sequence"/>
</dbReference>
<dbReference type="InterPro" id="IPR002213">
    <property type="entry name" value="UDP_glucos_trans"/>
</dbReference>
<evidence type="ECO:0000313" key="3">
    <source>
        <dbReference type="EMBL" id="MBT1699158.1"/>
    </source>
</evidence>